<dbReference type="Proteomes" id="UP001557470">
    <property type="component" value="Unassembled WGS sequence"/>
</dbReference>
<dbReference type="Gene3D" id="1.10.8.1310">
    <property type="match status" value="1"/>
</dbReference>
<name>A0ABD0XD76_UMBPY</name>
<dbReference type="PANTHER" id="PTHR20913:SF10">
    <property type="entry name" value="TBC1 DOMAIN FAMILY MEMBER 20"/>
    <property type="match status" value="1"/>
</dbReference>
<evidence type="ECO:0000256" key="3">
    <source>
        <dbReference type="ARBA" id="ARBA00022692"/>
    </source>
</evidence>
<dbReference type="GO" id="GO:0016020">
    <property type="term" value="C:membrane"/>
    <property type="evidence" value="ECO:0007669"/>
    <property type="project" value="UniProtKB-SubCell"/>
</dbReference>
<keyword evidence="2" id="KW-0343">GTPase activation</keyword>
<dbReference type="InterPro" id="IPR000195">
    <property type="entry name" value="Rab-GAP-TBC_dom"/>
</dbReference>
<dbReference type="GO" id="GO:0007030">
    <property type="term" value="P:Golgi organization"/>
    <property type="evidence" value="ECO:0007669"/>
    <property type="project" value="UniProtKB-ARBA"/>
</dbReference>
<dbReference type="Gene3D" id="1.10.472.80">
    <property type="entry name" value="Ypt/Rab-GAP domain of gyp1p, domain 3"/>
    <property type="match status" value="1"/>
</dbReference>
<keyword evidence="5 8" id="KW-0472">Membrane</keyword>
<comment type="subcellular location">
    <subcellularLocation>
        <location evidence="1">Membrane</location>
        <topology evidence="1">Multi-pass membrane protein</topology>
    </subcellularLocation>
</comment>
<evidence type="ECO:0000256" key="7">
    <source>
        <dbReference type="SAM" id="MobiDB-lite"/>
    </source>
</evidence>
<evidence type="ECO:0000313" key="10">
    <source>
        <dbReference type="EMBL" id="KAL0978213.1"/>
    </source>
</evidence>
<organism evidence="10 11">
    <name type="scientific">Umbra pygmaea</name>
    <name type="common">Eastern mudminnow</name>
    <dbReference type="NCBI Taxonomy" id="75934"/>
    <lineage>
        <taxon>Eukaryota</taxon>
        <taxon>Metazoa</taxon>
        <taxon>Chordata</taxon>
        <taxon>Craniata</taxon>
        <taxon>Vertebrata</taxon>
        <taxon>Euteleostomi</taxon>
        <taxon>Actinopterygii</taxon>
        <taxon>Neopterygii</taxon>
        <taxon>Teleostei</taxon>
        <taxon>Protacanthopterygii</taxon>
        <taxon>Esociformes</taxon>
        <taxon>Umbridae</taxon>
        <taxon>Umbra</taxon>
    </lineage>
</organism>
<accession>A0ABD0XD76</accession>
<feature type="domain" description="Rab-GAP TBC" evidence="9">
    <location>
        <begin position="55"/>
        <end position="241"/>
    </location>
</feature>
<dbReference type="SMART" id="SM00164">
    <property type="entry name" value="TBC"/>
    <property type="match status" value="1"/>
</dbReference>
<keyword evidence="11" id="KW-1185">Reference proteome</keyword>
<evidence type="ECO:0000256" key="6">
    <source>
        <dbReference type="ARBA" id="ARBA00067516"/>
    </source>
</evidence>
<evidence type="ECO:0000259" key="9">
    <source>
        <dbReference type="PROSITE" id="PS50086"/>
    </source>
</evidence>
<dbReference type="Pfam" id="PF00566">
    <property type="entry name" value="RabGAP-TBC"/>
    <property type="match status" value="1"/>
</dbReference>
<reference evidence="10 11" key="1">
    <citation type="submission" date="2024-06" db="EMBL/GenBank/DDBJ databases">
        <authorList>
            <person name="Pan Q."/>
            <person name="Wen M."/>
            <person name="Jouanno E."/>
            <person name="Zahm M."/>
            <person name="Klopp C."/>
            <person name="Cabau C."/>
            <person name="Louis A."/>
            <person name="Berthelot C."/>
            <person name="Parey E."/>
            <person name="Roest Crollius H."/>
            <person name="Montfort J."/>
            <person name="Robinson-Rechavi M."/>
            <person name="Bouchez O."/>
            <person name="Lampietro C."/>
            <person name="Lopez Roques C."/>
            <person name="Donnadieu C."/>
            <person name="Postlethwait J."/>
            <person name="Bobe J."/>
            <person name="Verreycken H."/>
            <person name="Guiguen Y."/>
        </authorList>
    </citation>
    <scope>NUCLEOTIDE SEQUENCE [LARGE SCALE GENOMIC DNA]</scope>
    <source>
        <strain evidence="10">Up_M1</strain>
        <tissue evidence="10">Testis</tissue>
    </source>
</reference>
<dbReference type="InterPro" id="IPR035969">
    <property type="entry name" value="Rab-GAP_TBC_sf"/>
</dbReference>
<dbReference type="EMBL" id="JAGEUA010000005">
    <property type="protein sequence ID" value="KAL0978213.1"/>
    <property type="molecule type" value="Genomic_DNA"/>
</dbReference>
<dbReference type="PANTHER" id="PTHR20913">
    <property type="entry name" value="TBC1 DOMAIN FAMILY MEMBER 20/GTPASE"/>
    <property type="match status" value="1"/>
</dbReference>
<evidence type="ECO:0000256" key="1">
    <source>
        <dbReference type="ARBA" id="ARBA00004141"/>
    </source>
</evidence>
<feature type="transmembrane region" description="Helical" evidence="8">
    <location>
        <begin position="368"/>
        <end position="389"/>
    </location>
</feature>
<feature type="transmembrane region" description="Helical" evidence="8">
    <location>
        <begin position="236"/>
        <end position="255"/>
    </location>
</feature>
<gene>
    <name evidence="10" type="ORF">UPYG_G00167560</name>
</gene>
<comment type="caution">
    <text evidence="10">The sequence shown here is derived from an EMBL/GenBank/DDBJ whole genome shotgun (WGS) entry which is preliminary data.</text>
</comment>
<evidence type="ECO:0000313" key="11">
    <source>
        <dbReference type="Proteomes" id="UP001557470"/>
    </source>
</evidence>
<dbReference type="PROSITE" id="PS50086">
    <property type="entry name" value="TBC_RABGAP"/>
    <property type="match status" value="1"/>
</dbReference>
<dbReference type="FunFam" id="1.10.472.80:FF:000024">
    <property type="entry name" value="TBC1 domain family member 20"/>
    <property type="match status" value="1"/>
</dbReference>
<keyword evidence="3 8" id="KW-0812">Transmembrane</keyword>
<evidence type="ECO:0000256" key="2">
    <source>
        <dbReference type="ARBA" id="ARBA00022468"/>
    </source>
</evidence>
<keyword evidence="4 8" id="KW-1133">Transmembrane helix</keyword>
<sequence>MKKSRSVGASSLNGIGKQDGDSRRKRKAAEITQALNVTPVDVAALRRMAISEGGLLTDEIRCKVWPWLLNVPTTTIPEKPEEVERENNKDYNQVLLDVQRSLRRFPPGMPDEQREGLQEELIDIILRVLGRNPQLHYYQGYHDIVVTFLLVLGERLATALVEKLSTHHLRDFMDPTMDNTKHILNYLMPVIERVNTEVHDFMQQAEVGTIFALSWLITWFGHVLSDFRHVVRLYDFFLACHPLMPIYFAAVIVLYREDEVLDCECDMASVHHLLSQIPQDLPYETLISRAGDLFVQFPPSELAREAAQQHSQQTAASTFKDFDLASEQQRPDSVLRRRQREKQALGGEAAGAMVATARPTAARRFVRLAVMGLTVALGAAALTLVNTALEWAPQLDLHLFP</sequence>
<evidence type="ECO:0000256" key="5">
    <source>
        <dbReference type="ARBA" id="ARBA00023136"/>
    </source>
</evidence>
<feature type="region of interest" description="Disordered" evidence="7">
    <location>
        <begin position="1"/>
        <end position="27"/>
    </location>
</feature>
<protein>
    <recommendedName>
        <fullName evidence="6">TBC1 domain family member 20</fullName>
    </recommendedName>
</protein>
<dbReference type="GO" id="GO:0016050">
    <property type="term" value="P:vesicle organization"/>
    <property type="evidence" value="ECO:0007669"/>
    <property type="project" value="UniProtKB-ARBA"/>
</dbReference>
<proteinExistence type="predicted"/>
<dbReference type="AlphaFoldDB" id="A0ABD0XD76"/>
<dbReference type="GO" id="GO:0005096">
    <property type="term" value="F:GTPase activator activity"/>
    <property type="evidence" value="ECO:0007669"/>
    <property type="project" value="UniProtKB-KW"/>
</dbReference>
<dbReference type="SUPFAM" id="SSF47923">
    <property type="entry name" value="Ypt/Rab-GAP domain of gyp1p"/>
    <property type="match status" value="2"/>
</dbReference>
<dbReference type="FunFam" id="1.10.8.1310:FF:000001">
    <property type="entry name" value="TBC1 domain family, member 20"/>
    <property type="match status" value="1"/>
</dbReference>
<dbReference type="InterPro" id="IPR045913">
    <property type="entry name" value="TBC20/Gyp8-like"/>
</dbReference>
<evidence type="ECO:0000256" key="8">
    <source>
        <dbReference type="SAM" id="Phobius"/>
    </source>
</evidence>
<evidence type="ECO:0000256" key="4">
    <source>
        <dbReference type="ARBA" id="ARBA00022989"/>
    </source>
</evidence>
<feature type="transmembrane region" description="Helical" evidence="8">
    <location>
        <begin position="207"/>
        <end position="224"/>
    </location>
</feature>